<dbReference type="AlphaFoldDB" id="A0A1H8R3W8"/>
<keyword evidence="1" id="KW-0449">Lipoprotein</keyword>
<dbReference type="RefSeq" id="WP_091498968.1">
    <property type="nucleotide sequence ID" value="NZ_FODJ01000009.1"/>
</dbReference>
<dbReference type="GO" id="GO:0030435">
    <property type="term" value="P:sporulation resulting in formation of a cellular spore"/>
    <property type="evidence" value="ECO:0007669"/>
    <property type="project" value="InterPro"/>
</dbReference>
<dbReference type="InterPro" id="IPR014247">
    <property type="entry name" value="Spore_lipoprot_YhcN/YlaJ"/>
</dbReference>
<dbReference type="STRING" id="872970.SAMN04488134_109151"/>
<proteinExistence type="predicted"/>
<sequence>MQIKQVLFATGITVTLLAGCGTNNGQTMQDRNMNNIEPVRNRQNTQYDPSYDNYQYPGAPGQMLDQNQRDTVFEDGPLDRRGREGVNRNTGSDQYHVADELAEQVNQSVDEIDGAYVLKMGDNAYVACEIDNNEVTEDDNNVSDDIEEKVTEAVKNSDKEINNVFVSSNPDFVDLAANYRNDVENGHPIEGFFDQFGEMVDRIFPNRNR</sequence>
<dbReference type="NCBIfam" id="TIGR02898">
    <property type="entry name" value="spore_YhcN_YlaJ"/>
    <property type="match status" value="1"/>
</dbReference>
<reference evidence="1 2" key="1">
    <citation type="submission" date="2016-10" db="EMBL/GenBank/DDBJ databases">
        <authorList>
            <person name="de Groot N.N."/>
        </authorList>
    </citation>
    <scope>NUCLEOTIDE SEQUENCE [LARGE SCALE GENOMIC DNA]</scope>
    <source>
        <strain evidence="1 2">CGMCC 1.10434</strain>
    </source>
</reference>
<accession>A0A1H8R3W8</accession>
<dbReference type="InterPro" id="IPR019076">
    <property type="entry name" value="Spore_lipoprot_YhcN/YlaJ-like"/>
</dbReference>
<dbReference type="EMBL" id="FODJ01000009">
    <property type="protein sequence ID" value="SEO61379.1"/>
    <property type="molecule type" value="Genomic_DNA"/>
</dbReference>
<dbReference type="PROSITE" id="PS51257">
    <property type="entry name" value="PROKAR_LIPOPROTEIN"/>
    <property type="match status" value="1"/>
</dbReference>
<evidence type="ECO:0000313" key="1">
    <source>
        <dbReference type="EMBL" id="SEO61379.1"/>
    </source>
</evidence>
<dbReference type="Proteomes" id="UP000199300">
    <property type="component" value="Unassembled WGS sequence"/>
</dbReference>
<dbReference type="OrthoDB" id="1707228at2"/>
<gene>
    <name evidence="1" type="ORF">SAMN04488134_109151</name>
</gene>
<organism evidence="1 2">
    <name type="scientific">Amphibacillus marinus</name>
    <dbReference type="NCBI Taxonomy" id="872970"/>
    <lineage>
        <taxon>Bacteria</taxon>
        <taxon>Bacillati</taxon>
        <taxon>Bacillota</taxon>
        <taxon>Bacilli</taxon>
        <taxon>Bacillales</taxon>
        <taxon>Bacillaceae</taxon>
        <taxon>Amphibacillus</taxon>
    </lineage>
</organism>
<dbReference type="Pfam" id="PF09580">
    <property type="entry name" value="Spore_YhcN_YlaJ"/>
    <property type="match status" value="1"/>
</dbReference>
<name>A0A1H8R3W8_9BACI</name>
<evidence type="ECO:0000313" key="2">
    <source>
        <dbReference type="Proteomes" id="UP000199300"/>
    </source>
</evidence>
<protein>
    <submittedName>
        <fullName evidence="1">Sporulation lipoprotein, YhcN/YlaJ family</fullName>
    </submittedName>
</protein>
<keyword evidence="2" id="KW-1185">Reference proteome</keyword>